<feature type="transmembrane region" description="Helical" evidence="1">
    <location>
        <begin position="526"/>
        <end position="546"/>
    </location>
</feature>
<proteinExistence type="predicted"/>
<dbReference type="AlphaFoldDB" id="A0A6G8S725"/>
<dbReference type="PANTHER" id="PTHR38434">
    <property type="entry name" value="BLL2549 PROTEIN"/>
    <property type="match status" value="1"/>
</dbReference>
<feature type="transmembrane region" description="Helical" evidence="1">
    <location>
        <begin position="12"/>
        <end position="44"/>
    </location>
</feature>
<feature type="transmembrane region" description="Helical" evidence="1">
    <location>
        <begin position="478"/>
        <end position="495"/>
    </location>
</feature>
<dbReference type="Proteomes" id="UP000501939">
    <property type="component" value="Chromosome"/>
</dbReference>
<feature type="transmembrane region" description="Helical" evidence="1">
    <location>
        <begin position="584"/>
        <end position="601"/>
    </location>
</feature>
<dbReference type="KEGG" id="alj:G8D99_12570"/>
<feature type="transmembrane region" description="Helical" evidence="1">
    <location>
        <begin position="177"/>
        <end position="196"/>
    </location>
</feature>
<name>A0A6G8S725_9GAMM</name>
<feature type="transmembrane region" description="Helical" evidence="1">
    <location>
        <begin position="854"/>
        <end position="872"/>
    </location>
</feature>
<dbReference type="EMBL" id="CP049916">
    <property type="protein sequence ID" value="QIO09753.1"/>
    <property type="molecule type" value="Genomic_DNA"/>
</dbReference>
<feature type="transmembrane region" description="Helical" evidence="1">
    <location>
        <begin position="202"/>
        <end position="224"/>
    </location>
</feature>
<feature type="transmembrane region" description="Helical" evidence="1">
    <location>
        <begin position="558"/>
        <end position="578"/>
    </location>
</feature>
<evidence type="ECO:0000313" key="2">
    <source>
        <dbReference type="EMBL" id="QIO09753.1"/>
    </source>
</evidence>
<feature type="transmembrane region" description="Helical" evidence="1">
    <location>
        <begin position="757"/>
        <end position="776"/>
    </location>
</feature>
<keyword evidence="3" id="KW-1185">Reference proteome</keyword>
<feature type="transmembrane region" description="Helical" evidence="1">
    <location>
        <begin position="75"/>
        <end position="108"/>
    </location>
</feature>
<dbReference type="InterPro" id="IPR019286">
    <property type="entry name" value="DUF2339_TM"/>
</dbReference>
<feature type="transmembrane region" description="Helical" evidence="1">
    <location>
        <begin position="647"/>
        <end position="665"/>
    </location>
</feature>
<keyword evidence="1" id="KW-0472">Membrane</keyword>
<keyword evidence="1" id="KW-1133">Transmembrane helix</keyword>
<feature type="transmembrane region" description="Helical" evidence="1">
    <location>
        <begin position="307"/>
        <end position="326"/>
    </location>
</feature>
<gene>
    <name evidence="2" type="ORF">G8D99_12570</name>
</gene>
<feature type="transmembrane region" description="Helical" evidence="1">
    <location>
        <begin position="826"/>
        <end position="847"/>
    </location>
</feature>
<feature type="transmembrane region" description="Helical" evidence="1">
    <location>
        <begin position="364"/>
        <end position="385"/>
    </location>
</feature>
<dbReference type="PANTHER" id="PTHR38434:SF1">
    <property type="entry name" value="BLL2549 PROTEIN"/>
    <property type="match status" value="1"/>
</dbReference>
<sequence length="915" mass="101647">MLKIHSEIRMIWLMVLIISAVGAWFLDTPILTYLCIIALVVSVIQYVDAIQKPTQAVVENAQLKLQHPVQYTSKIPLYIASLVAVVGGVMHWSWLVGLGATAWIFFFLRWLRRLENNLNDLHLRLSAIQQHSVSQLIAHVSSSEAVSQPSALDHSSTPTELGFIDQIKHWLFQGNPVLKVAIVVLVIGVILLLRFATEHWQLSLALKLSIVAVVSIVITALGYLTFNKNRSFALALEGLGLAGLFLTLFFAYYNHVIASLLTAAMLYGVIMLITVLLSLRQQAIELALMAMMVAYLAPFTLPVREATAVELIAYYLGVNVAVAILSTLRPWKILNQIAFLATVIIGGAYAFVHGHVQDRQQMTLLVLAHSAIFIWLSFRFSQLLAKADVAQFKLKPALDIGLIFGAPIVAFGFIYLMYFEDTLWQAGISFLFAMLYAALYQLAKANQSISLISQSYLSLSLIFLALIPPILLKEQWSVMGWAIEGAVIYLFALQRTSNISRYLAMGLLVMAGLSGLYYWVDLGQLPQLMFSVLSLSYLTVVVGSNIKPMYQQQLSLGSVIFLSLLSLSASSMLLLLGLDYFSGALQYVYSLFIVTLMYAVLNEALMRTQATGSWLVPKWFGMIPLMLFALGLVVYRTQQGAIEWFSLTERFGFALSALLLAVLWFRPMLGVRAEKEGVAFGTLASLALSSVCIVPSMPFISAVILPLAFGGFSYLQKQNLDWQRFWQARSSLLLMMLWIVCSQLFSQQAFQGYLIPVLNPFDMVSLAMLACFLWMLNLQVKTGLDRGMGAMLMVLSLLWLSSYIVLRGLHVYLHTPYNAVAIWDNATIQLSLTLLWVSLAFITMSIATRQQLRSLWILGGSILLIVTLKLVLLDLSHVGTLTRVISFLGAGLVMLIIAYIAPMPESDKSIAMDAS</sequence>
<organism evidence="2 3">
    <name type="scientific">Acinetobacter lanii</name>
    <dbReference type="NCBI Taxonomy" id="2715163"/>
    <lineage>
        <taxon>Bacteria</taxon>
        <taxon>Pseudomonadati</taxon>
        <taxon>Pseudomonadota</taxon>
        <taxon>Gammaproteobacteria</taxon>
        <taxon>Moraxellales</taxon>
        <taxon>Moraxellaceae</taxon>
        <taxon>Acinetobacter</taxon>
    </lineage>
</organism>
<evidence type="ECO:0000313" key="3">
    <source>
        <dbReference type="Proteomes" id="UP000501939"/>
    </source>
</evidence>
<reference evidence="2 3" key="1">
    <citation type="submission" date="2020-03" db="EMBL/GenBank/DDBJ databases">
        <authorList>
            <person name="Zhu W."/>
        </authorList>
    </citation>
    <scope>NUCLEOTIDE SEQUENCE [LARGE SCALE GENOMIC DNA]</scope>
    <source>
        <strain evidence="2 3">185</strain>
    </source>
</reference>
<feature type="transmembrane region" description="Helical" evidence="1">
    <location>
        <begin position="284"/>
        <end position="301"/>
    </location>
</feature>
<feature type="transmembrane region" description="Helical" evidence="1">
    <location>
        <begin position="257"/>
        <end position="277"/>
    </location>
</feature>
<feature type="transmembrane region" description="Helical" evidence="1">
    <location>
        <begin position="502"/>
        <end position="520"/>
    </location>
</feature>
<feature type="transmembrane region" description="Helical" evidence="1">
    <location>
        <begin position="333"/>
        <end position="352"/>
    </location>
</feature>
<keyword evidence="1" id="KW-0812">Transmembrane</keyword>
<feature type="transmembrane region" description="Helical" evidence="1">
    <location>
        <begin position="884"/>
        <end position="902"/>
    </location>
</feature>
<feature type="transmembrane region" description="Helical" evidence="1">
    <location>
        <begin position="424"/>
        <end position="443"/>
    </location>
</feature>
<feature type="transmembrane region" description="Helical" evidence="1">
    <location>
        <begin position="613"/>
        <end position="635"/>
    </location>
</feature>
<evidence type="ECO:0000256" key="1">
    <source>
        <dbReference type="SAM" id="Phobius"/>
    </source>
</evidence>
<protein>
    <submittedName>
        <fullName evidence="2">DUF2339 domain-containing protein</fullName>
    </submittedName>
</protein>
<dbReference type="RefSeq" id="WP_166326443.1">
    <property type="nucleotide sequence ID" value="NZ_CP049916.1"/>
</dbReference>
<feature type="transmembrane region" description="Helical" evidence="1">
    <location>
        <begin position="788"/>
        <end position="806"/>
    </location>
</feature>
<accession>A0A6G8S725</accession>
<feature type="transmembrane region" description="Helical" evidence="1">
    <location>
        <begin position="397"/>
        <end position="418"/>
    </location>
</feature>
<dbReference type="Pfam" id="PF10101">
    <property type="entry name" value="DUF2339"/>
    <property type="match status" value="1"/>
</dbReference>
<feature type="transmembrane region" description="Helical" evidence="1">
    <location>
        <begin position="455"/>
        <end position="472"/>
    </location>
</feature>
<feature type="transmembrane region" description="Helical" evidence="1">
    <location>
        <begin position="231"/>
        <end position="251"/>
    </location>
</feature>